<dbReference type="NCBIfam" id="TIGR03565">
    <property type="entry name" value="alk_sulf_monoox"/>
    <property type="match status" value="1"/>
</dbReference>
<protein>
    <recommendedName>
        <fullName evidence="2 7">Alkanesulfonate monooxygenase</fullName>
        <ecNumber evidence="2 7">1.14.14.5</ecNumber>
    </recommendedName>
    <alternativeName>
        <fullName evidence="7">FMNH2-dependent aliphatic sulfonate monooxygenase</fullName>
    </alternativeName>
</protein>
<dbReference type="HAMAP" id="MF_01229">
    <property type="entry name" value="Alkanesulf_monooxygen"/>
    <property type="match status" value="1"/>
</dbReference>
<dbReference type="CDD" id="cd01094">
    <property type="entry name" value="Alkanesulfonate_monoxygenase"/>
    <property type="match status" value="1"/>
</dbReference>
<reference evidence="10" key="1">
    <citation type="submission" date="2017-05" db="EMBL/GenBank/DDBJ databases">
        <authorList>
            <person name="Macchi M."/>
            <person name="Festa S."/>
            <person name="Coppotelli B.M."/>
            <person name="Morelli I.S."/>
        </authorList>
    </citation>
    <scope>NUCLEOTIDE SEQUENCE [LARGE SCALE GENOMIC DNA]</scope>
    <source>
        <strain evidence="10">I</strain>
    </source>
</reference>
<keyword evidence="10" id="KW-1185">Reference proteome</keyword>
<evidence type="ECO:0000313" key="10">
    <source>
        <dbReference type="Proteomes" id="UP000196655"/>
    </source>
</evidence>
<dbReference type="InterPro" id="IPR036661">
    <property type="entry name" value="Luciferase-like_sf"/>
</dbReference>
<dbReference type="RefSeq" id="WP_088150414.1">
    <property type="nucleotide sequence ID" value="NZ_NHON01000010.1"/>
</dbReference>
<evidence type="ECO:0000256" key="4">
    <source>
        <dbReference type="ARBA" id="ARBA00022643"/>
    </source>
</evidence>
<evidence type="ECO:0000256" key="2">
    <source>
        <dbReference type="ARBA" id="ARBA00012113"/>
    </source>
</evidence>
<dbReference type="InterPro" id="IPR050172">
    <property type="entry name" value="SsuD_RutA_monooxygenase"/>
</dbReference>
<evidence type="ECO:0000256" key="3">
    <source>
        <dbReference type="ARBA" id="ARBA00022630"/>
    </source>
</evidence>
<keyword evidence="6 7" id="KW-0503">Monooxygenase</keyword>
<dbReference type="Pfam" id="PF00296">
    <property type="entry name" value="Bac_luciferase"/>
    <property type="match status" value="1"/>
</dbReference>
<feature type="domain" description="Luciferase-like" evidence="8">
    <location>
        <begin position="11"/>
        <end position="331"/>
    </location>
</feature>
<dbReference type="PANTHER" id="PTHR42847:SF4">
    <property type="entry name" value="ALKANESULFONATE MONOOXYGENASE-RELATED"/>
    <property type="match status" value="1"/>
</dbReference>
<dbReference type="OrthoDB" id="9814695at2"/>
<dbReference type="GO" id="GO:0008726">
    <property type="term" value="F:alkanesulfonate monooxygenase activity"/>
    <property type="evidence" value="ECO:0007669"/>
    <property type="project" value="UniProtKB-UniRule"/>
</dbReference>
<sequence length="387" mass="41813">MSDTRKPLDLFWFIPTSGDGPYLGTQDRHRPAEFRYLREIATAVDRLGFSGVLLPTGRGCEDAWITATALATATERLRFLVALRPGVATPAFFARQAAALDRISNGRLLLNVVVGGDPAELAGDGVFLDHDTRYAQAAEFLTIWRRLLAGETVDFEGQFLKVKGGRLSFPPVQRPHPPLWFGGSSDAALDLAADQVETYLTWGEPLGQVAEKIEAARARAAARGRTLRFGMRLHLIVRETEEEAWRVAERLIRDVSDDAIAEAQRKLADGSDSVGQKRMTALHGGRRDRLLVGPNLWAGIGLVRRGAGTALVGDPETVAARLREYQDLGIETIIASGYPHLEEAYNVAELLFPALGIGAGGQPAGAHELHPGEFGAGAGKPKLTAVS</sequence>
<accession>A0A211ZRM5</accession>
<dbReference type="InterPro" id="IPR011251">
    <property type="entry name" value="Luciferase-like_dom"/>
</dbReference>
<dbReference type="InterPro" id="IPR019911">
    <property type="entry name" value="Alkanesulphonate_mOase_FMN-dep"/>
</dbReference>
<evidence type="ECO:0000313" key="9">
    <source>
        <dbReference type="EMBL" id="OWJ67844.1"/>
    </source>
</evidence>
<keyword evidence="4 7" id="KW-0288">FMN</keyword>
<organism evidence="9 10">
    <name type="scientific">Inquilinus limosus</name>
    <dbReference type="NCBI Taxonomy" id="171674"/>
    <lineage>
        <taxon>Bacteria</taxon>
        <taxon>Pseudomonadati</taxon>
        <taxon>Pseudomonadota</taxon>
        <taxon>Alphaproteobacteria</taxon>
        <taxon>Rhodospirillales</taxon>
        <taxon>Rhodospirillaceae</taxon>
        <taxon>Inquilinus</taxon>
    </lineage>
</organism>
<evidence type="ECO:0000259" key="8">
    <source>
        <dbReference type="Pfam" id="PF00296"/>
    </source>
</evidence>
<dbReference type="Gene3D" id="3.20.20.30">
    <property type="entry name" value="Luciferase-like domain"/>
    <property type="match status" value="1"/>
</dbReference>
<dbReference type="PANTHER" id="PTHR42847">
    <property type="entry name" value="ALKANESULFONATE MONOOXYGENASE"/>
    <property type="match status" value="1"/>
</dbReference>
<dbReference type="NCBIfam" id="NF001939">
    <property type="entry name" value="PRK00719.1"/>
    <property type="match status" value="1"/>
</dbReference>
<keyword evidence="3 7" id="KW-0285">Flavoprotein</keyword>
<evidence type="ECO:0000256" key="6">
    <source>
        <dbReference type="ARBA" id="ARBA00023033"/>
    </source>
</evidence>
<dbReference type="EC" id="1.14.14.5" evidence="2 7"/>
<dbReference type="STRING" id="1122125.GCA_000423185_00410"/>
<comment type="function">
    <text evidence="7">Catalyzes the desulfonation of aliphatic sulfonates.</text>
</comment>
<dbReference type="EMBL" id="NHON01000010">
    <property type="protein sequence ID" value="OWJ67844.1"/>
    <property type="molecule type" value="Genomic_DNA"/>
</dbReference>
<dbReference type="AlphaFoldDB" id="A0A211ZRM5"/>
<dbReference type="Proteomes" id="UP000196655">
    <property type="component" value="Unassembled WGS sequence"/>
</dbReference>
<proteinExistence type="inferred from homology"/>
<comment type="caution">
    <text evidence="9">The sequence shown here is derived from an EMBL/GenBank/DDBJ whole genome shotgun (WGS) entry which is preliminary data.</text>
</comment>
<evidence type="ECO:0000256" key="5">
    <source>
        <dbReference type="ARBA" id="ARBA00023002"/>
    </source>
</evidence>
<comment type="catalytic activity">
    <reaction evidence="7">
        <text>an alkanesulfonate + FMNH2 + O2 = an aldehyde + FMN + sulfite + H2O + 2 H(+)</text>
        <dbReference type="Rhea" id="RHEA:23064"/>
        <dbReference type="ChEBI" id="CHEBI:15377"/>
        <dbReference type="ChEBI" id="CHEBI:15378"/>
        <dbReference type="ChEBI" id="CHEBI:15379"/>
        <dbReference type="ChEBI" id="CHEBI:17359"/>
        <dbReference type="ChEBI" id="CHEBI:17478"/>
        <dbReference type="ChEBI" id="CHEBI:57618"/>
        <dbReference type="ChEBI" id="CHEBI:58210"/>
        <dbReference type="ChEBI" id="CHEBI:134249"/>
        <dbReference type="EC" id="1.14.14.5"/>
    </reaction>
</comment>
<evidence type="ECO:0000256" key="1">
    <source>
        <dbReference type="ARBA" id="ARBA00007044"/>
    </source>
</evidence>
<dbReference type="SUPFAM" id="SSF51679">
    <property type="entry name" value="Bacterial luciferase-like"/>
    <property type="match status" value="1"/>
</dbReference>
<dbReference type="GO" id="GO:0046306">
    <property type="term" value="P:alkanesulfonate catabolic process"/>
    <property type="evidence" value="ECO:0007669"/>
    <property type="project" value="TreeGrafter"/>
</dbReference>
<name>A0A211ZRM5_9PROT</name>
<keyword evidence="5 7" id="KW-0560">Oxidoreductase</keyword>
<gene>
    <name evidence="7" type="primary">ssuD</name>
    <name evidence="9" type="ORF">BWR60_07685</name>
</gene>
<evidence type="ECO:0000256" key="7">
    <source>
        <dbReference type="HAMAP-Rule" id="MF_01229"/>
    </source>
</evidence>
<comment type="similarity">
    <text evidence="1 7">Belongs to the SsuD family.</text>
</comment>